<keyword evidence="3" id="KW-0675">Receptor</keyword>
<feature type="signal peptide" evidence="2">
    <location>
        <begin position="1"/>
        <end position="24"/>
    </location>
</feature>
<proteinExistence type="predicted"/>
<keyword evidence="4" id="KW-1185">Reference proteome</keyword>
<feature type="chain" id="PRO_5013072831" evidence="2">
    <location>
        <begin position="25"/>
        <end position="331"/>
    </location>
</feature>
<gene>
    <name evidence="3" type="ORF">SAMN02982922_4245</name>
</gene>
<dbReference type="CDD" id="cd13603">
    <property type="entry name" value="PBP2_TRAP_Siap_TeaA_like"/>
    <property type="match status" value="1"/>
</dbReference>
<dbReference type="NCBIfam" id="NF037995">
    <property type="entry name" value="TRAP_S1"/>
    <property type="match status" value="1"/>
</dbReference>
<sequence>MKLPSILVAATLAVVGSISLPGSAALAETLRLAHHHAVGGQVDIAAKKFAELAKEYSKGEITVQVFPAAQLGQEREALDLANQGAIDISITSTPILDKLYPPMAATSTPLIFKGWEQARKLYKGEFGQGLIAGVRDNSDVEVLGFIHLGFRDLMFKGDAPTTLAGMQGKRMRSPENFVWIRMFELMGAKPTPVTWGEVYTAMQTGVAEGLDTSAAAGLDMKFNEVTSSLLKTQHMFGSMLFAMNKAKLAALSPEKQEIIKKAAVDTGDYVDLEVNIPAENAAYGKLEAAGIKVVEPANPQEWRDAMAPLQAEIAERNPGADKFIEMAKSAE</sequence>
<protein>
    <submittedName>
        <fullName evidence="3">Tripartite ATP-independent transporter solute receptor, DctP family</fullName>
    </submittedName>
</protein>
<evidence type="ECO:0000256" key="2">
    <source>
        <dbReference type="SAM" id="SignalP"/>
    </source>
</evidence>
<evidence type="ECO:0000256" key="1">
    <source>
        <dbReference type="ARBA" id="ARBA00022729"/>
    </source>
</evidence>
<dbReference type="Proteomes" id="UP000193083">
    <property type="component" value="Unassembled WGS sequence"/>
</dbReference>
<organism evidence="3 4">
    <name type="scientific">Mesorhizobium australicum</name>
    <dbReference type="NCBI Taxonomy" id="536018"/>
    <lineage>
        <taxon>Bacteria</taxon>
        <taxon>Pseudomonadati</taxon>
        <taxon>Pseudomonadota</taxon>
        <taxon>Alphaproteobacteria</taxon>
        <taxon>Hyphomicrobiales</taxon>
        <taxon>Phyllobacteriaceae</taxon>
        <taxon>Mesorhizobium</taxon>
    </lineage>
</organism>
<name>A0A1X7PHA1_9HYPH</name>
<accession>A0A1X7PHA1</accession>
<dbReference type="Pfam" id="PF03480">
    <property type="entry name" value="DctP"/>
    <property type="match status" value="1"/>
</dbReference>
<dbReference type="PANTHER" id="PTHR33376">
    <property type="match status" value="1"/>
</dbReference>
<dbReference type="InterPro" id="IPR018389">
    <property type="entry name" value="DctP_fam"/>
</dbReference>
<dbReference type="RefSeq" id="WP_085465957.1">
    <property type="nucleotide sequence ID" value="NZ_FXBL01000004.1"/>
</dbReference>
<evidence type="ECO:0000313" key="3">
    <source>
        <dbReference type="EMBL" id="SMH50709.1"/>
    </source>
</evidence>
<dbReference type="OrthoDB" id="9803763at2"/>
<keyword evidence="1 2" id="KW-0732">Signal</keyword>
<dbReference type="EMBL" id="FXBL01000004">
    <property type="protein sequence ID" value="SMH50709.1"/>
    <property type="molecule type" value="Genomic_DNA"/>
</dbReference>
<dbReference type="InterPro" id="IPR038404">
    <property type="entry name" value="TRAP_DctP_sf"/>
</dbReference>
<dbReference type="AlphaFoldDB" id="A0A1X7PHA1"/>
<dbReference type="PANTHER" id="PTHR33376:SF4">
    <property type="entry name" value="SIALIC ACID-BINDING PERIPLASMIC PROTEIN SIAP"/>
    <property type="match status" value="1"/>
</dbReference>
<reference evidence="3 4" key="1">
    <citation type="submission" date="2017-04" db="EMBL/GenBank/DDBJ databases">
        <authorList>
            <person name="Afonso C.L."/>
            <person name="Miller P.J."/>
            <person name="Scott M.A."/>
            <person name="Spackman E."/>
            <person name="Goraichik I."/>
            <person name="Dimitrov K.M."/>
            <person name="Suarez D.L."/>
            <person name="Swayne D.E."/>
        </authorList>
    </citation>
    <scope>NUCLEOTIDE SEQUENCE [LARGE SCALE GENOMIC DNA]</scope>
    <source>
        <strain evidence="3 4">B5P</strain>
    </source>
</reference>
<dbReference type="GO" id="GO:0055085">
    <property type="term" value="P:transmembrane transport"/>
    <property type="evidence" value="ECO:0007669"/>
    <property type="project" value="InterPro"/>
</dbReference>
<evidence type="ECO:0000313" key="4">
    <source>
        <dbReference type="Proteomes" id="UP000193083"/>
    </source>
</evidence>
<dbReference type="Gene3D" id="3.40.190.170">
    <property type="entry name" value="Bacterial extracellular solute-binding protein, family 7"/>
    <property type="match status" value="1"/>
</dbReference>